<name>A0A0B2XG66_METRA</name>
<sequence>MRKIRLRQALALATRLQRTPPLGQPPACVIPWHLGSWMYSVRSRWIEDARPRWRSTVAPTHLQIDTSPLTLQRRLARHRLINDTKPPMGRGLQGLLSWDQGLSSLEILGLQSWPASPPVSFGAWGHRHLPLPTRLDSTRRALLVLPIVNLSTRQLLEPPFSLSLLLSGEVWGFNRSLALVRQVPCLFQVKPHKPRARCAEFAFAFSLHQQERTTPLSEPAYGLLRLSTPEAPVLDQTLVPVFDPCPLTDFLVHLRAQSHGSNPPKVSNRALSENHLGLNTPAASLQLGSVIF</sequence>
<protein>
    <submittedName>
        <fullName evidence="1">Pathway-specific regulatory protein</fullName>
    </submittedName>
</protein>
<reference evidence="1 2" key="2">
    <citation type="journal article" date="2014" name="Proc. Natl. Acad. Sci. U.S.A.">
        <title>Trajectory and genomic determinants of fungal-pathogen speciation and host adaptation.</title>
        <authorList>
            <person name="Hu X."/>
            <person name="Xiao G."/>
            <person name="Zheng P."/>
            <person name="Shang Y."/>
            <person name="Su Y."/>
            <person name="Zhang X."/>
            <person name="Liu X."/>
            <person name="Zhan S."/>
            <person name="St Leger R.J."/>
            <person name="Wang C."/>
        </authorList>
    </citation>
    <scope>GENOME REANNOTATION</scope>
    <source>
        <strain evidence="2">ARSEF 23 / ATCC MYA-3075</strain>
    </source>
</reference>
<dbReference type="RefSeq" id="XP_011410649.1">
    <property type="nucleotide sequence ID" value="XM_011412347.1"/>
</dbReference>
<dbReference type="EMBL" id="ADNJ02000001">
    <property type="protein sequence ID" value="KHO11685.1"/>
    <property type="molecule type" value="Genomic_DNA"/>
</dbReference>
<evidence type="ECO:0000313" key="1">
    <source>
        <dbReference type="EMBL" id="KHO11685.1"/>
    </source>
</evidence>
<accession>A0A0B2XG66</accession>
<dbReference type="HOGENOM" id="CLU_953419_0_0_1"/>
<organism evidence="1 2">
    <name type="scientific">Metarhizium robertsii (strain ARSEF 23 / ATCC MYA-3075)</name>
    <name type="common">Metarhizium anisopliae (strain ARSEF 23)</name>
    <dbReference type="NCBI Taxonomy" id="655844"/>
    <lineage>
        <taxon>Eukaryota</taxon>
        <taxon>Fungi</taxon>
        <taxon>Dikarya</taxon>
        <taxon>Ascomycota</taxon>
        <taxon>Pezizomycotina</taxon>
        <taxon>Sordariomycetes</taxon>
        <taxon>Hypocreomycetidae</taxon>
        <taxon>Hypocreales</taxon>
        <taxon>Clavicipitaceae</taxon>
        <taxon>Metarhizium</taxon>
    </lineage>
</organism>
<dbReference type="KEGG" id="maj:MAA_10629"/>
<keyword evidence="2" id="KW-1185">Reference proteome</keyword>
<reference evidence="1 2" key="1">
    <citation type="journal article" date="2011" name="PLoS Genet.">
        <title>Genome sequencing and comparative transcriptomics of the model entomopathogenic fungi Metarhizium anisopliae and M. acridum.</title>
        <authorList>
            <person name="Gao Q."/>
            <person name="Jin K."/>
            <person name="Ying S.H."/>
            <person name="Zhang Y."/>
            <person name="Xiao G."/>
            <person name="Shang Y."/>
            <person name="Duan Z."/>
            <person name="Hu X."/>
            <person name="Xie X.Q."/>
            <person name="Zhou G."/>
            <person name="Peng G."/>
            <person name="Luo Z."/>
            <person name="Huang W."/>
            <person name="Wang B."/>
            <person name="Fang W."/>
            <person name="Wang S."/>
            <person name="Zhong Y."/>
            <person name="Ma L.J."/>
            <person name="St Leger R.J."/>
            <person name="Zhao G.P."/>
            <person name="Pei Y."/>
            <person name="Feng M.G."/>
            <person name="Xia Y."/>
            <person name="Wang C."/>
        </authorList>
    </citation>
    <scope>NUCLEOTIDE SEQUENCE [LARGE SCALE GENOMIC DNA]</scope>
    <source>
        <strain evidence="2">ARSEF 23 / ATCC MYA-3075</strain>
    </source>
</reference>
<gene>
    <name evidence="1" type="ORF">MAA_10629</name>
</gene>
<proteinExistence type="predicted"/>
<dbReference type="GeneID" id="19264915"/>
<dbReference type="OrthoDB" id="10517124at2759"/>
<dbReference type="Proteomes" id="UP000002498">
    <property type="component" value="Unassembled WGS sequence"/>
</dbReference>
<dbReference type="AlphaFoldDB" id="A0A0B2XG66"/>
<evidence type="ECO:0000313" key="2">
    <source>
        <dbReference type="Proteomes" id="UP000002498"/>
    </source>
</evidence>
<comment type="caution">
    <text evidence="1">The sequence shown here is derived from an EMBL/GenBank/DDBJ whole genome shotgun (WGS) entry which is preliminary data.</text>
</comment>